<evidence type="ECO:0000313" key="4">
    <source>
        <dbReference type="EMBL" id="CAA9311014.1"/>
    </source>
</evidence>
<feature type="region of interest" description="Disordered" evidence="2">
    <location>
        <begin position="475"/>
        <end position="494"/>
    </location>
</feature>
<evidence type="ECO:0000259" key="3">
    <source>
        <dbReference type="SMART" id="SM00331"/>
    </source>
</evidence>
<dbReference type="InterPro" id="IPR036457">
    <property type="entry name" value="PPM-type-like_dom_sf"/>
</dbReference>
<feature type="domain" description="PPM-type phosphatase" evidence="3">
    <location>
        <begin position="250"/>
        <end position="466"/>
    </location>
</feature>
<proteinExistence type="predicted"/>
<evidence type="ECO:0000256" key="1">
    <source>
        <dbReference type="ARBA" id="ARBA00022801"/>
    </source>
</evidence>
<dbReference type="PANTHER" id="PTHR43156:SF2">
    <property type="entry name" value="STAGE II SPORULATION PROTEIN E"/>
    <property type="match status" value="1"/>
</dbReference>
<name>A0A6J4KQ48_9ACTN</name>
<evidence type="ECO:0000256" key="2">
    <source>
        <dbReference type="SAM" id="MobiDB-lite"/>
    </source>
</evidence>
<dbReference type="Gene3D" id="3.30.450.40">
    <property type="match status" value="1"/>
</dbReference>
<dbReference type="InterPro" id="IPR001932">
    <property type="entry name" value="PPM-type_phosphatase-like_dom"/>
</dbReference>
<dbReference type="Pfam" id="PF07228">
    <property type="entry name" value="SpoIIE"/>
    <property type="match status" value="1"/>
</dbReference>
<protein>
    <submittedName>
        <fullName evidence="4">Serine phosphatase RsbU, regulator of sigma subunit</fullName>
    </submittedName>
</protein>
<dbReference type="InterPro" id="IPR029016">
    <property type="entry name" value="GAF-like_dom_sf"/>
</dbReference>
<dbReference type="Gene3D" id="3.60.40.10">
    <property type="entry name" value="PPM-type phosphatase domain"/>
    <property type="match status" value="1"/>
</dbReference>
<dbReference type="SMART" id="SM00331">
    <property type="entry name" value="PP2C_SIG"/>
    <property type="match status" value="1"/>
</dbReference>
<dbReference type="GO" id="GO:0016791">
    <property type="term" value="F:phosphatase activity"/>
    <property type="evidence" value="ECO:0007669"/>
    <property type="project" value="TreeGrafter"/>
</dbReference>
<dbReference type="InterPro" id="IPR052016">
    <property type="entry name" value="Bact_Sigma-Reg"/>
</dbReference>
<dbReference type="AlphaFoldDB" id="A0A6J4KQ48"/>
<dbReference type="PANTHER" id="PTHR43156">
    <property type="entry name" value="STAGE II SPORULATION PROTEIN E-RELATED"/>
    <property type="match status" value="1"/>
</dbReference>
<sequence>MGLPREDVVGRRRLPELLSVGGRIYWETHLSPLLRVDGRADEVALELAGPQGRRPVVLTAVADPATGHVDVALAAAGGRTGFERELRAARAAAERSAAQVRSLQSTTAALSQALGVAAVADALVAAALGPLGAAEAALLLADSDGVLVLRTPASSRAARADPPPSVLQADGAVEQSGRVVVPLHGQTDLQGVLVVTAGRDPGGQPLDLEVLTAVGQQAGLALDRAQRYEQSAGVARELQHSLLAVDPPVDPRFAVATAYRPGVEMLEVGGDWYDVFLSGEGRLCLLVGDVVGRGLGAASAMGQLRSAVRAIADPRTGPSRLLSRLDAFVERVEAARMATVVLAELDLATGRVTYACAGHPPPLLVPAQGAPRLLWDGRSTPLGGFLHLPLRQQAEVRLEPGDRLLLYTDGLVERRGRQLDDGLDLLVATGERVRDLPLPEAVAALTDTLLVDEVVRDDVCLLLLSWDGTAVHQARSPDVQHRPHRAPVAVDAAR</sequence>
<reference evidence="4" key="1">
    <citation type="submission" date="2020-02" db="EMBL/GenBank/DDBJ databases">
        <authorList>
            <person name="Meier V. D."/>
        </authorList>
    </citation>
    <scope>NUCLEOTIDE SEQUENCE</scope>
    <source>
        <strain evidence="4">AVDCRST_MAG16</strain>
    </source>
</reference>
<accession>A0A6J4KQ48</accession>
<organism evidence="4">
    <name type="scientific">uncultured Frankineae bacterium</name>
    <dbReference type="NCBI Taxonomy" id="437475"/>
    <lineage>
        <taxon>Bacteria</taxon>
        <taxon>Bacillati</taxon>
        <taxon>Actinomycetota</taxon>
        <taxon>Actinomycetes</taxon>
        <taxon>Frankiales</taxon>
        <taxon>environmental samples</taxon>
    </lineage>
</organism>
<keyword evidence="1" id="KW-0378">Hydrolase</keyword>
<dbReference type="SUPFAM" id="SSF81606">
    <property type="entry name" value="PP2C-like"/>
    <property type="match status" value="1"/>
</dbReference>
<dbReference type="EMBL" id="CADCUE010000013">
    <property type="protein sequence ID" value="CAA9311014.1"/>
    <property type="molecule type" value="Genomic_DNA"/>
</dbReference>
<gene>
    <name evidence="4" type="ORF">AVDCRST_MAG16-167</name>
</gene>
<dbReference type="SUPFAM" id="SSF55781">
    <property type="entry name" value="GAF domain-like"/>
    <property type="match status" value="1"/>
</dbReference>